<evidence type="ECO:0000313" key="1">
    <source>
        <dbReference type="EMBL" id="PHJ25971.1"/>
    </source>
</evidence>
<gene>
    <name evidence="1" type="ORF">CSUI_000150</name>
</gene>
<dbReference type="Proteomes" id="UP000221165">
    <property type="component" value="Unassembled WGS sequence"/>
</dbReference>
<dbReference type="EMBL" id="MIGC01000072">
    <property type="protein sequence ID" value="PHJ25971.1"/>
    <property type="molecule type" value="Genomic_DNA"/>
</dbReference>
<dbReference type="VEuPathDB" id="ToxoDB:CSUI_000150"/>
<evidence type="ECO:0000313" key="2">
    <source>
        <dbReference type="Proteomes" id="UP000221165"/>
    </source>
</evidence>
<accession>A0A2C6KPQ6</accession>
<feature type="non-terminal residue" evidence="1">
    <location>
        <position position="1"/>
    </location>
</feature>
<proteinExistence type="predicted"/>
<sequence>LWVTPTSSCLSSRLYDHPSRSQSLLDLFFLKGRGT</sequence>
<dbReference type="GeneID" id="94423595"/>
<organism evidence="1 2">
    <name type="scientific">Cystoisospora suis</name>
    <dbReference type="NCBI Taxonomy" id="483139"/>
    <lineage>
        <taxon>Eukaryota</taxon>
        <taxon>Sar</taxon>
        <taxon>Alveolata</taxon>
        <taxon>Apicomplexa</taxon>
        <taxon>Conoidasida</taxon>
        <taxon>Coccidia</taxon>
        <taxon>Eucoccidiorida</taxon>
        <taxon>Eimeriorina</taxon>
        <taxon>Sarcocystidae</taxon>
        <taxon>Cystoisospora</taxon>
    </lineage>
</organism>
<protein>
    <submittedName>
        <fullName evidence="1">Uncharacterized protein</fullName>
    </submittedName>
</protein>
<reference evidence="1 2" key="1">
    <citation type="journal article" date="2017" name="Int. J. Parasitol.">
        <title>The genome of the protozoan parasite Cystoisospora suis and a reverse vaccinology approach to identify vaccine candidates.</title>
        <authorList>
            <person name="Palmieri N."/>
            <person name="Shrestha A."/>
            <person name="Ruttkowski B."/>
            <person name="Beck T."/>
            <person name="Vogl C."/>
            <person name="Tomley F."/>
            <person name="Blake D.P."/>
            <person name="Joachim A."/>
        </authorList>
    </citation>
    <scope>NUCLEOTIDE SEQUENCE [LARGE SCALE GENOMIC DNA]</scope>
    <source>
        <strain evidence="1 2">Wien I</strain>
    </source>
</reference>
<keyword evidence="2" id="KW-1185">Reference proteome</keyword>
<dbReference type="AlphaFoldDB" id="A0A2C6KPQ6"/>
<dbReference type="RefSeq" id="XP_067927617.1">
    <property type="nucleotide sequence ID" value="XM_068060384.1"/>
</dbReference>
<name>A0A2C6KPQ6_9APIC</name>
<comment type="caution">
    <text evidence="1">The sequence shown here is derived from an EMBL/GenBank/DDBJ whole genome shotgun (WGS) entry which is preliminary data.</text>
</comment>